<evidence type="ECO:0000313" key="2">
    <source>
        <dbReference type="EMBL" id="KAF2663847.1"/>
    </source>
</evidence>
<feature type="compositionally biased region" description="Low complexity" evidence="1">
    <location>
        <begin position="14"/>
        <end position="26"/>
    </location>
</feature>
<name>A0A6A6TXE9_9PEZI</name>
<feature type="compositionally biased region" description="Polar residues" evidence="1">
    <location>
        <begin position="1"/>
        <end position="13"/>
    </location>
</feature>
<organism evidence="2 3">
    <name type="scientific">Microthyrium microscopicum</name>
    <dbReference type="NCBI Taxonomy" id="703497"/>
    <lineage>
        <taxon>Eukaryota</taxon>
        <taxon>Fungi</taxon>
        <taxon>Dikarya</taxon>
        <taxon>Ascomycota</taxon>
        <taxon>Pezizomycotina</taxon>
        <taxon>Dothideomycetes</taxon>
        <taxon>Dothideomycetes incertae sedis</taxon>
        <taxon>Microthyriales</taxon>
        <taxon>Microthyriaceae</taxon>
        <taxon>Microthyrium</taxon>
    </lineage>
</organism>
<reference evidence="2" key="1">
    <citation type="journal article" date="2020" name="Stud. Mycol.">
        <title>101 Dothideomycetes genomes: a test case for predicting lifestyles and emergence of pathogens.</title>
        <authorList>
            <person name="Haridas S."/>
            <person name="Albert R."/>
            <person name="Binder M."/>
            <person name="Bloem J."/>
            <person name="Labutti K."/>
            <person name="Salamov A."/>
            <person name="Andreopoulos B."/>
            <person name="Baker S."/>
            <person name="Barry K."/>
            <person name="Bills G."/>
            <person name="Bluhm B."/>
            <person name="Cannon C."/>
            <person name="Castanera R."/>
            <person name="Culley D."/>
            <person name="Daum C."/>
            <person name="Ezra D."/>
            <person name="Gonzalez J."/>
            <person name="Henrissat B."/>
            <person name="Kuo A."/>
            <person name="Liang C."/>
            <person name="Lipzen A."/>
            <person name="Lutzoni F."/>
            <person name="Magnuson J."/>
            <person name="Mondo S."/>
            <person name="Nolan M."/>
            <person name="Ohm R."/>
            <person name="Pangilinan J."/>
            <person name="Park H.-J."/>
            <person name="Ramirez L."/>
            <person name="Alfaro M."/>
            <person name="Sun H."/>
            <person name="Tritt A."/>
            <person name="Yoshinaga Y."/>
            <person name="Zwiers L.-H."/>
            <person name="Turgeon B."/>
            <person name="Goodwin S."/>
            <person name="Spatafora J."/>
            <person name="Crous P."/>
            <person name="Grigoriev I."/>
        </authorList>
    </citation>
    <scope>NUCLEOTIDE SEQUENCE</scope>
    <source>
        <strain evidence="2">CBS 115976</strain>
    </source>
</reference>
<keyword evidence="3" id="KW-1185">Reference proteome</keyword>
<dbReference type="AlphaFoldDB" id="A0A6A6TXE9"/>
<dbReference type="EMBL" id="MU004244">
    <property type="protein sequence ID" value="KAF2663847.1"/>
    <property type="molecule type" value="Genomic_DNA"/>
</dbReference>
<evidence type="ECO:0000313" key="3">
    <source>
        <dbReference type="Proteomes" id="UP000799302"/>
    </source>
</evidence>
<feature type="region of interest" description="Disordered" evidence="1">
    <location>
        <begin position="1"/>
        <end position="26"/>
    </location>
</feature>
<evidence type="ECO:0000256" key="1">
    <source>
        <dbReference type="SAM" id="MobiDB-lite"/>
    </source>
</evidence>
<proteinExistence type="predicted"/>
<sequence length="190" mass="21236">MENNTDPSVSMPDTSNAATSSATSRSVIGADHPEFSKLLNNVTFSTFEAAKPLPTQIPGNAKMGIPYFAPSGDLVADDDAIDFMWELALVCVGYSYPGIVLDHEFFVKALRDSDRETMKFRYERLATRKFAGLLTKNNCRDPQGILYTPETALAEAEWIDRLYKIGKAAMIKRTDEWYLAQEERLDAIIP</sequence>
<gene>
    <name evidence="2" type="ORF">BT63DRAFT_113236</name>
</gene>
<dbReference type="Proteomes" id="UP000799302">
    <property type="component" value="Unassembled WGS sequence"/>
</dbReference>
<accession>A0A6A6TXE9</accession>
<protein>
    <submittedName>
        <fullName evidence="2">Uncharacterized protein</fullName>
    </submittedName>
</protein>